<evidence type="ECO:0000256" key="1">
    <source>
        <dbReference type="SAM" id="MobiDB-lite"/>
    </source>
</evidence>
<comment type="caution">
    <text evidence="2">The sequence shown here is derived from an EMBL/GenBank/DDBJ whole genome shotgun (WGS) entry which is preliminary data.</text>
</comment>
<protein>
    <submittedName>
        <fullName evidence="2">Uncharacterized protein</fullName>
    </submittedName>
</protein>
<keyword evidence="3" id="KW-1185">Reference proteome</keyword>
<proteinExistence type="predicted"/>
<dbReference type="AlphaFoldDB" id="A0AA88N5T8"/>
<feature type="region of interest" description="Disordered" evidence="1">
    <location>
        <begin position="92"/>
        <end position="114"/>
    </location>
</feature>
<feature type="region of interest" description="Disordered" evidence="1">
    <location>
        <begin position="130"/>
        <end position="195"/>
    </location>
</feature>
<dbReference type="Proteomes" id="UP001187415">
    <property type="component" value="Unassembled WGS sequence"/>
</dbReference>
<accession>A0AA88N5T8</accession>
<evidence type="ECO:0000313" key="2">
    <source>
        <dbReference type="EMBL" id="KAK2852065.1"/>
    </source>
</evidence>
<feature type="compositionally biased region" description="Pro residues" evidence="1">
    <location>
        <begin position="92"/>
        <end position="110"/>
    </location>
</feature>
<sequence length="195" mass="20524">MAFNRPPRWQQLQVQDHDYAGVFIGPPPRPIPPVREPVIRVWLRAERPERGGGDADHQVIISQPAFAPAFDAAPAAHPPAAPAPRVIPPVQPFAAPPAVPPLAAPAPPVAPSDSPAPLVVPPFAAPGAAAPAPPVIHFAGPNANATPPALEEPEEPEVVPTTSGLSFSVRRSREESDEEASAAKRLRWCDDSDSD</sequence>
<gene>
    <name evidence="2" type="ORF">Q5P01_008341</name>
</gene>
<evidence type="ECO:0000313" key="3">
    <source>
        <dbReference type="Proteomes" id="UP001187415"/>
    </source>
</evidence>
<name>A0AA88N5T8_CHASR</name>
<reference evidence="2" key="1">
    <citation type="submission" date="2023-07" db="EMBL/GenBank/DDBJ databases">
        <title>Chromosome-level Genome Assembly of Striped Snakehead (Channa striata).</title>
        <authorList>
            <person name="Liu H."/>
        </authorList>
    </citation>
    <scope>NUCLEOTIDE SEQUENCE</scope>
    <source>
        <strain evidence="2">Gz</strain>
        <tissue evidence="2">Muscle</tissue>
    </source>
</reference>
<organism evidence="2 3">
    <name type="scientific">Channa striata</name>
    <name type="common">Snakehead murrel</name>
    <name type="synonym">Ophicephalus striatus</name>
    <dbReference type="NCBI Taxonomy" id="64152"/>
    <lineage>
        <taxon>Eukaryota</taxon>
        <taxon>Metazoa</taxon>
        <taxon>Chordata</taxon>
        <taxon>Craniata</taxon>
        <taxon>Vertebrata</taxon>
        <taxon>Euteleostomi</taxon>
        <taxon>Actinopterygii</taxon>
        <taxon>Neopterygii</taxon>
        <taxon>Teleostei</taxon>
        <taxon>Neoteleostei</taxon>
        <taxon>Acanthomorphata</taxon>
        <taxon>Anabantaria</taxon>
        <taxon>Anabantiformes</taxon>
        <taxon>Channoidei</taxon>
        <taxon>Channidae</taxon>
        <taxon>Channa</taxon>
    </lineage>
</organism>
<dbReference type="EMBL" id="JAUPFM010000005">
    <property type="protein sequence ID" value="KAK2852065.1"/>
    <property type="molecule type" value="Genomic_DNA"/>
</dbReference>